<protein>
    <submittedName>
        <fullName evidence="1">Uncharacterized protein</fullName>
    </submittedName>
</protein>
<reference evidence="2" key="1">
    <citation type="journal article" date="2023" name="Commun. Biol.">
        <title>Genome analysis of Parmales, the sister group of diatoms, reveals the evolutionary specialization of diatoms from phago-mixotrophs to photoautotrophs.</title>
        <authorList>
            <person name="Ban H."/>
            <person name="Sato S."/>
            <person name="Yoshikawa S."/>
            <person name="Yamada K."/>
            <person name="Nakamura Y."/>
            <person name="Ichinomiya M."/>
            <person name="Sato N."/>
            <person name="Blanc-Mathieu R."/>
            <person name="Endo H."/>
            <person name="Kuwata A."/>
            <person name="Ogata H."/>
        </authorList>
    </citation>
    <scope>NUCLEOTIDE SEQUENCE [LARGE SCALE GENOMIC DNA]</scope>
</reference>
<name>A0A9W7GB38_9STRA</name>
<accession>A0A9W7GB38</accession>
<evidence type="ECO:0000313" key="1">
    <source>
        <dbReference type="EMBL" id="GMI38602.1"/>
    </source>
</evidence>
<sequence>MLSKDESQIDAFRRDNRPSTAPLTINLIKRCLKGRGGREGLELMEYVAGEVEGGLQKERKRADDDLVDGERIGLTGREECAVMGRVTQVLFRWQELENALEDMVGGAERAEEAWDVYGITNKKLFDEDRGGGLERMGVHDSSIEVCSDLYLINKITCCLALFVIQYERSVGEAEGVGMRLGVIDFLDSEVMGEMEAFVEGRKGG</sequence>
<dbReference type="AlphaFoldDB" id="A0A9W7GB38"/>
<gene>
    <name evidence="1" type="ORF">TrCOL_g11489</name>
</gene>
<evidence type="ECO:0000313" key="2">
    <source>
        <dbReference type="Proteomes" id="UP001165065"/>
    </source>
</evidence>
<organism evidence="1 2">
    <name type="scientific">Triparma columacea</name>
    <dbReference type="NCBI Taxonomy" id="722753"/>
    <lineage>
        <taxon>Eukaryota</taxon>
        <taxon>Sar</taxon>
        <taxon>Stramenopiles</taxon>
        <taxon>Ochrophyta</taxon>
        <taxon>Bolidophyceae</taxon>
        <taxon>Parmales</taxon>
        <taxon>Triparmaceae</taxon>
        <taxon>Triparma</taxon>
    </lineage>
</organism>
<comment type="caution">
    <text evidence="1">The sequence shown here is derived from an EMBL/GenBank/DDBJ whole genome shotgun (WGS) entry which is preliminary data.</text>
</comment>
<keyword evidence="2" id="KW-1185">Reference proteome</keyword>
<dbReference type="EMBL" id="BRYA01000089">
    <property type="protein sequence ID" value="GMI38602.1"/>
    <property type="molecule type" value="Genomic_DNA"/>
</dbReference>
<proteinExistence type="predicted"/>
<dbReference type="OrthoDB" id="10392829at2759"/>
<dbReference type="Proteomes" id="UP001165065">
    <property type="component" value="Unassembled WGS sequence"/>
</dbReference>